<proteinExistence type="predicted"/>
<evidence type="ECO:0000313" key="2">
    <source>
        <dbReference type="EMBL" id="SNS91380.1"/>
    </source>
</evidence>
<evidence type="ECO:0000256" key="1">
    <source>
        <dbReference type="SAM" id="Phobius"/>
    </source>
</evidence>
<dbReference type="AlphaFoldDB" id="A0A239ICL2"/>
<keyword evidence="1" id="KW-0472">Membrane</keyword>
<name>A0A239ICL2_9BACT</name>
<dbReference type="RefSeq" id="WP_089408185.1">
    <property type="nucleotide sequence ID" value="NZ_FZOU01000003.1"/>
</dbReference>
<keyword evidence="1" id="KW-1133">Transmembrane helix</keyword>
<dbReference type="EMBL" id="FZOU01000003">
    <property type="protein sequence ID" value="SNS91380.1"/>
    <property type="molecule type" value="Genomic_DNA"/>
</dbReference>
<accession>A0A239ICL2</accession>
<feature type="transmembrane region" description="Helical" evidence="1">
    <location>
        <begin position="92"/>
        <end position="111"/>
    </location>
</feature>
<keyword evidence="1" id="KW-0812">Transmembrane</keyword>
<sequence>MTEPTHPWIETQATVTGCRYQFARMNTLTLGFQTQDKFRIAFDYYAHGQLYSDEFQSPVAIAQNETIPVRYNPLNPVENSRSGQAGSGRTPLMAIGIAGSIVLSLIWLAMLRGCS</sequence>
<gene>
    <name evidence="2" type="ORF">SAMN05421770_10352</name>
</gene>
<reference evidence="2 3" key="1">
    <citation type="submission" date="2017-06" db="EMBL/GenBank/DDBJ databases">
        <authorList>
            <person name="Kim H.J."/>
            <person name="Triplett B.A."/>
        </authorList>
    </citation>
    <scope>NUCLEOTIDE SEQUENCE [LARGE SCALE GENOMIC DNA]</scope>
    <source>
        <strain evidence="2 3">DSM 18704</strain>
    </source>
</reference>
<protein>
    <recommendedName>
        <fullName evidence="4">DUF3592 domain-containing protein</fullName>
    </recommendedName>
</protein>
<keyword evidence="3" id="KW-1185">Reference proteome</keyword>
<evidence type="ECO:0000313" key="3">
    <source>
        <dbReference type="Proteomes" id="UP000198356"/>
    </source>
</evidence>
<evidence type="ECO:0008006" key="4">
    <source>
        <dbReference type="Google" id="ProtNLM"/>
    </source>
</evidence>
<organism evidence="2 3">
    <name type="scientific">Granulicella rosea</name>
    <dbReference type="NCBI Taxonomy" id="474952"/>
    <lineage>
        <taxon>Bacteria</taxon>
        <taxon>Pseudomonadati</taxon>
        <taxon>Acidobacteriota</taxon>
        <taxon>Terriglobia</taxon>
        <taxon>Terriglobales</taxon>
        <taxon>Acidobacteriaceae</taxon>
        <taxon>Granulicella</taxon>
    </lineage>
</organism>
<dbReference type="Proteomes" id="UP000198356">
    <property type="component" value="Unassembled WGS sequence"/>
</dbReference>
<dbReference type="OrthoDB" id="121897at2"/>